<name>A0A370BHJ5_ASPNG</name>
<dbReference type="InterPro" id="IPR050708">
    <property type="entry name" value="T6SS_VgrG/RHS"/>
</dbReference>
<feature type="compositionally biased region" description="Polar residues" evidence="1">
    <location>
        <begin position="1485"/>
        <end position="1494"/>
    </location>
</feature>
<gene>
    <name evidence="2" type="ORF">M747DRAFT_361343</name>
</gene>
<dbReference type="InterPro" id="IPR022385">
    <property type="entry name" value="Rhs_assc_core"/>
</dbReference>
<dbReference type="Pfam" id="PF05593">
    <property type="entry name" value="RHS_repeat"/>
    <property type="match status" value="1"/>
</dbReference>
<feature type="region of interest" description="Disordered" evidence="1">
    <location>
        <begin position="1438"/>
        <end position="1496"/>
    </location>
</feature>
<reference evidence="2 3" key="1">
    <citation type="submission" date="2018-07" db="EMBL/GenBank/DDBJ databases">
        <title>Section-level genome sequencing of Aspergillus section Nigri to investigate inter- and intra-species variation.</title>
        <authorList>
            <consortium name="DOE Joint Genome Institute"/>
            <person name="Vesth T.C."/>
            <person name="Nybo J.L."/>
            <person name="Theobald S."/>
            <person name="Frisvad J.C."/>
            <person name="Larsen T.O."/>
            <person name="Nielsen K.F."/>
            <person name="Hoof J.B."/>
            <person name="Brandl J."/>
            <person name="Salamov A."/>
            <person name="Riley R."/>
            <person name="Gladden J.M."/>
            <person name="Phatale P."/>
            <person name="Nielsen M.T."/>
            <person name="Lyhne E.K."/>
            <person name="Kogle M.E."/>
            <person name="Strasser K."/>
            <person name="McDonnell E."/>
            <person name="Barry K."/>
            <person name="Clum A."/>
            <person name="Chen C."/>
            <person name="Nolan M."/>
            <person name="Sandor L."/>
            <person name="Kuo A."/>
            <person name="Lipzen A."/>
            <person name="Hainaut M."/>
            <person name="Drula E."/>
            <person name="Tsang A."/>
            <person name="Magnuson J.K."/>
            <person name="Henrissat B."/>
            <person name="Wiebenga A."/>
            <person name="Simmons B.A."/>
            <person name="Makela M.R."/>
            <person name="De vries R.P."/>
            <person name="Grigoriev I.V."/>
            <person name="Mortensen U.H."/>
            <person name="Baker S.E."/>
            <person name="Andersen M.R."/>
        </authorList>
    </citation>
    <scope>NUCLEOTIDE SEQUENCE [LARGE SCALE GENOMIC DNA]</scope>
    <source>
        <strain evidence="2 3">ATCC 13496</strain>
    </source>
</reference>
<feature type="region of interest" description="Disordered" evidence="1">
    <location>
        <begin position="341"/>
        <end position="377"/>
    </location>
</feature>
<dbReference type="Gene3D" id="2.180.10.10">
    <property type="entry name" value="RHS repeat-associated core"/>
    <property type="match status" value="1"/>
</dbReference>
<dbReference type="EMBL" id="KZ851955">
    <property type="protein sequence ID" value="RDH14996.1"/>
    <property type="molecule type" value="Genomic_DNA"/>
</dbReference>
<sequence length="1565" mass="172272">MIYSQGFNFNSYVEKGVDPRTGQYNCTISLYEVPAGVRNCPPLKLSLHYNPLNGDDVGLGQGWSFGNLSSYDQGSKTLVLSTGENYKVQETTSSVFPADQKLKSFVFQKKSTTSYRVTLKSGQVEVLSKYSWSTVSSDLQVLLEVSYGTYTTITLAPGTAEAATFTLRKNNNQLTELRLPLDGSPAWKFTYGTGGLVSVISPTGAREDISYKAAGFLLPSGAPVNSIPYVISHTVRPLHDQPAIRTTYSYSDRNFLGYGGGRNWTNDGDNLYLTPADYEYTSTSQVEGGTTTKHTYNKFHLLVSKQQQKGTKQVTQATTYYALSNTAFDGQPAQYQLPKTQTTTYRDTSTGTARTETTQSTYDDWGNQTSEVPPSGITTTRDYYDPAGEVVSGQVLCPPDPHGFQRYLKRETVVPATSNFSTPTRAHSYTYLQLPTTTDALTDYCVAVQQRQLTEEGRTLSSSDYTYVNQPQSTDHGRVQQQVTRLLDQSSTTYKWTYNHDSSLKLRKTTIMTSYDGQTTQEETTSSLVSGLTLATKDRAGTETMQQYDSMARLLQTTTAPGTAFEATTEHAYAVLEDTAGWRVTVTDTKGVQTRYFTDGLDRVVRVESQDDDGQWDQYNAYTGTFRVVRERRYNALDQCIEETEIDWLRANGTATTELRITRSLEYDDWGQVYKVTKNSGSVQLSVTDPIALTQTVGFEGEGQTRVQYNTFMTPTSEALVRRNGTVESTVEYAYDGLGRRRQMTDGLGRSTQYTYDSFDRIIQTTWPDSHSITTQYAAQSTAALPVAINLQGTTDFSEQSFDGLERLLRTTVGGRTTSSAYQGVQPVPAQVTDPKGERTQRTYEPALDYALTGRVTSDGTDAYQYNKQTGDVLQLDSPLVAANLSYYPSSLVSQETVEVADGARTVQYVYSQAGKLQEYTDINGQQHVTQYDAYGRRREIRVGTLKTTLSYDKADRVVTTVAQDSSTSVTLTTNIEYDEFGREIQRTIWNGTKKLSQCTQAYDATGLVTTRQRSDGDGTVTRQETFQYDSLSRLVDYECQGTQPPVDEKGRSLRRQRFTLNGYDGFTQIQTSFVDGSENTQSYTYSAQDPTQLVRITNTHPDEATVIDLKYDANGCLTKDEHGRTLVYNASHRLAAVYDDQNHLLCEYAYDATDRLVRQRIPNEPDTQFSYRGDALVAITKGERQTSFVSDGGVYSGEVQKQGSKVNIQLWGSDAQHSVSTWLETQDPERIHDQPYTPYGFSHGSGGAAIGFNGEWRDPVTGWYHLGSGNRVYNPSLKSFLQPDPWSPFTSGEINPYAYCLANPINRVDPSGHWSWRAFAQWSVGLAVGLVTAGTGVAVGLAASVAIGLFVNVIVGVIYDTATGTTPTYRSLAMDAFTGAIGGFVGGNVGMNVPASWGANPVSAIATEIALTLTLDAIVPDPTSSLSSMSDNSFSAASLASGGSTANDSATTIPGRIPDWPMEKLRQRGSATKKQSQVQQQQQLRTETGSDTGTWIARATSRETVTTEDISLNSFGGSFDGSQFTLQLSPDHRVSFNMDAKAVQVPIWDGSGSLLSAVATLGRL</sequence>
<evidence type="ECO:0000313" key="2">
    <source>
        <dbReference type="EMBL" id="RDH14996.1"/>
    </source>
</evidence>
<dbReference type="Proteomes" id="UP000253845">
    <property type="component" value="Unassembled WGS sequence"/>
</dbReference>
<proteinExistence type="predicted"/>
<dbReference type="InterPro" id="IPR006530">
    <property type="entry name" value="YD"/>
</dbReference>
<dbReference type="InterPro" id="IPR031325">
    <property type="entry name" value="RHS_repeat"/>
</dbReference>
<dbReference type="VEuPathDB" id="FungiDB:M747DRAFT_361343"/>
<feature type="compositionally biased region" description="Low complexity" evidence="1">
    <location>
        <begin position="1438"/>
        <end position="1447"/>
    </location>
</feature>
<protein>
    <submittedName>
        <fullName evidence="2">RHS repeat protein</fullName>
    </submittedName>
</protein>
<evidence type="ECO:0000313" key="3">
    <source>
        <dbReference type="Proteomes" id="UP000253845"/>
    </source>
</evidence>
<dbReference type="PANTHER" id="PTHR32305:SF15">
    <property type="entry name" value="PROTEIN RHSA-RELATED"/>
    <property type="match status" value="1"/>
</dbReference>
<dbReference type="NCBIfam" id="TIGR01643">
    <property type="entry name" value="YD_repeat_2x"/>
    <property type="match status" value="2"/>
</dbReference>
<dbReference type="PANTHER" id="PTHR32305">
    <property type="match status" value="1"/>
</dbReference>
<dbReference type="NCBIfam" id="TIGR03696">
    <property type="entry name" value="Rhs_assc_core"/>
    <property type="match status" value="1"/>
</dbReference>
<accession>A0A370BHJ5</accession>
<evidence type="ECO:0000256" key="1">
    <source>
        <dbReference type="SAM" id="MobiDB-lite"/>
    </source>
</evidence>
<organism evidence="2 3">
    <name type="scientific">Aspergillus niger ATCC 13496</name>
    <dbReference type="NCBI Taxonomy" id="1353008"/>
    <lineage>
        <taxon>Eukaryota</taxon>
        <taxon>Fungi</taxon>
        <taxon>Dikarya</taxon>
        <taxon>Ascomycota</taxon>
        <taxon>Pezizomycotina</taxon>
        <taxon>Eurotiomycetes</taxon>
        <taxon>Eurotiomycetidae</taxon>
        <taxon>Eurotiales</taxon>
        <taxon>Aspergillaceae</taxon>
        <taxon>Aspergillus</taxon>
        <taxon>Aspergillus subgen. Circumdati</taxon>
    </lineage>
</organism>